<accession>A0ABX3XNS6</accession>
<evidence type="ECO:0000313" key="4">
    <source>
        <dbReference type="Proteomes" id="UP000194225"/>
    </source>
</evidence>
<evidence type="ECO:0000313" key="3">
    <source>
        <dbReference type="EMBL" id="OSY38316.1"/>
    </source>
</evidence>
<feature type="compositionally biased region" description="Pro residues" evidence="1">
    <location>
        <begin position="76"/>
        <end position="100"/>
    </location>
</feature>
<dbReference type="PRINTS" id="PR01217">
    <property type="entry name" value="PRICHEXTENSN"/>
</dbReference>
<feature type="compositionally biased region" description="Low complexity" evidence="1">
    <location>
        <begin position="101"/>
        <end position="122"/>
    </location>
</feature>
<reference evidence="3 4" key="1">
    <citation type="submission" date="2016-09" db="EMBL/GenBank/DDBJ databases">
        <title>Streptomyces platensis DSM40041, a candidate organism with high potential of specific P450 cytochromes.</title>
        <authorList>
            <person name="Grumaz C."/>
            <person name="Vainshtein Y."/>
            <person name="Kirstahler P."/>
            <person name="Sohn K."/>
        </authorList>
    </citation>
    <scope>NUCLEOTIDE SEQUENCE [LARGE SCALE GENOMIC DNA]</scope>
    <source>
        <strain evidence="3 4">DSM 40041</strain>
    </source>
</reference>
<evidence type="ECO:0000256" key="2">
    <source>
        <dbReference type="SAM" id="SignalP"/>
    </source>
</evidence>
<keyword evidence="2" id="KW-0732">Signal</keyword>
<organism evidence="3 4">
    <name type="scientific">Streptomyces platensis</name>
    <dbReference type="NCBI Taxonomy" id="58346"/>
    <lineage>
        <taxon>Bacteria</taxon>
        <taxon>Bacillati</taxon>
        <taxon>Actinomycetota</taxon>
        <taxon>Actinomycetes</taxon>
        <taxon>Kitasatosporales</taxon>
        <taxon>Streptomycetaceae</taxon>
        <taxon>Streptomyces</taxon>
    </lineage>
</organism>
<feature type="region of interest" description="Disordered" evidence="1">
    <location>
        <begin position="38"/>
        <end position="122"/>
    </location>
</feature>
<sequence>MRTNSLRRTKPRIRPTCRVALVVATSLATGSLVLSSGLSAQAQTPEPTPSDEHTTASPTPSPSTPTPTHTTRSPSAPSPLSPAPEHPPVSPSPPTPPPSVAPQRPTAPTQPTSPQPTTCTAPHTIVDGDWLSKLALKFLGNANRWPEIYDANRSVIESAAREHPGPPVFGTSDHGHWIFPGTILSIPGVTCAVPTKPTGPATLETKTCKRGLTGSLFNTPCPPVERKVGGLVTDPKARDVITSCLLSVLKVKAIEPVIRLARVPSYTNLPRKLFVAWANKPGPAGVITYQVIVDVLPYGGCVSWLIPPDLGFPVPGLPNSNELGGG</sequence>
<name>A0ABX3XNS6_STRPT</name>
<comment type="caution">
    <text evidence="3">The sequence shown here is derived from an EMBL/GenBank/DDBJ whole genome shotgun (WGS) entry which is preliminary data.</text>
</comment>
<evidence type="ECO:0000256" key="1">
    <source>
        <dbReference type="SAM" id="MobiDB-lite"/>
    </source>
</evidence>
<feature type="compositionally biased region" description="Low complexity" evidence="1">
    <location>
        <begin position="66"/>
        <end position="75"/>
    </location>
</feature>
<feature type="chain" id="PRO_5046640207" evidence="2">
    <location>
        <begin position="43"/>
        <end position="326"/>
    </location>
</feature>
<protein>
    <submittedName>
        <fullName evidence="3">LysM domain/BON superfamily protein</fullName>
    </submittedName>
</protein>
<dbReference type="Gene3D" id="3.10.350.10">
    <property type="entry name" value="LysM domain"/>
    <property type="match status" value="1"/>
</dbReference>
<dbReference type="EMBL" id="MIGA01000060">
    <property type="protein sequence ID" value="OSY38316.1"/>
    <property type="molecule type" value="Genomic_DNA"/>
</dbReference>
<gene>
    <name evidence="3" type="ORF">BG653_06191</name>
</gene>
<proteinExistence type="predicted"/>
<keyword evidence="4" id="KW-1185">Reference proteome</keyword>
<feature type="signal peptide" evidence="2">
    <location>
        <begin position="1"/>
        <end position="42"/>
    </location>
</feature>
<dbReference type="InterPro" id="IPR036779">
    <property type="entry name" value="LysM_dom_sf"/>
</dbReference>
<dbReference type="Proteomes" id="UP000194225">
    <property type="component" value="Unassembled WGS sequence"/>
</dbReference>